<feature type="domain" description="FecR protein" evidence="2">
    <location>
        <begin position="73"/>
        <end position="174"/>
    </location>
</feature>
<dbReference type="KEGG" id="hor:Hore_18170"/>
<dbReference type="Pfam" id="PF04773">
    <property type="entry name" value="FecR"/>
    <property type="match status" value="1"/>
</dbReference>
<keyword evidence="4" id="KW-1185">Reference proteome</keyword>
<dbReference type="PANTHER" id="PTHR38731">
    <property type="entry name" value="LIPL45-RELATED LIPOPROTEIN-RELATED"/>
    <property type="match status" value="1"/>
</dbReference>
<accession>B8CZ47</accession>
<dbReference type="InterPro" id="IPR006860">
    <property type="entry name" value="FecR"/>
</dbReference>
<sequence>MRRLTVLFVIIVMITTVFITGNASPACTETEPVATVSNVEGRVEKLVNNWFLNIFQIKAWHVIKNGDNLNQGDVIKTGEKASCEIVFRNNSFVKIDGGSEVVIGECNIVETGTTTSLKLNKGRIWSRVEKVWKGITKFKVITPSAVAGVKGTLFSVCVGEGDTTILSVREGAVELSSREGDERVLVTTNNMARARAGLVLKPVKIDEQEKRAWERSDVKEWIKRVNLKVGEGSKADDGTSHVPEEPAANNGKPDDMDLPPDKDKDDEIDDYSDKEDKDDNTNNIDDDNYSKDKDEIIKDKDKKEDDQDQDKDADVKEKPTDIENEDKDKDEKKEDKDNGEENEDRNEKDSDEEVNSSSKDKNTNKSNPGVLAKTSKKK</sequence>
<evidence type="ECO:0000313" key="4">
    <source>
        <dbReference type="Proteomes" id="UP000000719"/>
    </source>
</evidence>
<dbReference type="HOGENOM" id="CLU_731087_0_0_9"/>
<feature type="compositionally biased region" description="Basic and acidic residues" evidence="1">
    <location>
        <begin position="252"/>
        <end position="265"/>
    </location>
</feature>
<protein>
    <recommendedName>
        <fullName evidence="2">FecR protein domain-containing protein</fullName>
    </recommendedName>
</protein>
<dbReference type="STRING" id="373903.Hore_18170"/>
<feature type="compositionally biased region" description="Basic and acidic residues" evidence="1">
    <location>
        <begin position="231"/>
        <end position="244"/>
    </location>
</feature>
<dbReference type="eggNOG" id="COG4254">
    <property type="taxonomic scope" value="Bacteria"/>
</dbReference>
<dbReference type="OrthoDB" id="2888245at2"/>
<feature type="region of interest" description="Disordered" evidence="1">
    <location>
        <begin position="231"/>
        <end position="378"/>
    </location>
</feature>
<evidence type="ECO:0000259" key="2">
    <source>
        <dbReference type="Pfam" id="PF04773"/>
    </source>
</evidence>
<evidence type="ECO:0000313" key="3">
    <source>
        <dbReference type="EMBL" id="ACL70566.1"/>
    </source>
</evidence>
<dbReference type="AlphaFoldDB" id="B8CZ47"/>
<dbReference type="EMBL" id="CP001098">
    <property type="protein sequence ID" value="ACL70566.1"/>
    <property type="molecule type" value="Genomic_DNA"/>
</dbReference>
<reference evidence="3 4" key="1">
    <citation type="journal article" date="2009" name="PLoS ONE">
        <title>Genome analysis of the anaerobic thermohalophilic bacterium Halothermothrix orenii.</title>
        <authorList>
            <person name="Mavromatis K."/>
            <person name="Ivanova N."/>
            <person name="Anderson I."/>
            <person name="Lykidis A."/>
            <person name="Hooper S.D."/>
            <person name="Sun H."/>
            <person name="Kunin V."/>
            <person name="Lapidus A."/>
            <person name="Hugenholtz P."/>
            <person name="Patel B."/>
            <person name="Kyrpides N.C."/>
        </authorList>
    </citation>
    <scope>NUCLEOTIDE SEQUENCE [LARGE SCALE GENOMIC DNA]</scope>
    <source>
        <strain evidence="4">H 168 / OCM 544 / DSM 9562</strain>
    </source>
</reference>
<dbReference type="RefSeq" id="WP_015923536.1">
    <property type="nucleotide sequence ID" value="NC_011899.1"/>
</dbReference>
<dbReference type="Proteomes" id="UP000000719">
    <property type="component" value="Chromosome"/>
</dbReference>
<feature type="compositionally biased region" description="Acidic residues" evidence="1">
    <location>
        <begin position="337"/>
        <end position="354"/>
    </location>
</feature>
<organism evidence="3 4">
    <name type="scientific">Halothermothrix orenii (strain H 168 / OCM 544 / DSM 9562)</name>
    <dbReference type="NCBI Taxonomy" id="373903"/>
    <lineage>
        <taxon>Bacteria</taxon>
        <taxon>Bacillati</taxon>
        <taxon>Bacillota</taxon>
        <taxon>Clostridia</taxon>
        <taxon>Halanaerobiales</taxon>
        <taxon>Halothermotrichaceae</taxon>
        <taxon>Halothermothrix</taxon>
    </lineage>
</organism>
<feature type="compositionally biased region" description="Basic and acidic residues" evidence="1">
    <location>
        <begin position="288"/>
        <end position="336"/>
    </location>
</feature>
<proteinExistence type="predicted"/>
<dbReference type="Gene3D" id="2.60.120.1440">
    <property type="match status" value="1"/>
</dbReference>
<name>B8CZ47_HALOH</name>
<evidence type="ECO:0000256" key="1">
    <source>
        <dbReference type="SAM" id="MobiDB-lite"/>
    </source>
</evidence>
<gene>
    <name evidence="3" type="ordered locus">Hore_18170</name>
</gene>